<dbReference type="Proteomes" id="UP000481153">
    <property type="component" value="Unassembled WGS sequence"/>
</dbReference>
<feature type="chain" id="PRO_5026250386" evidence="3">
    <location>
        <begin position="25"/>
        <end position="409"/>
    </location>
</feature>
<dbReference type="EMBL" id="VJMJ01000189">
    <property type="protein sequence ID" value="KAF0727751.1"/>
    <property type="molecule type" value="Genomic_DNA"/>
</dbReference>
<accession>A0A6G0WKG8</accession>
<feature type="transmembrane region" description="Helical" evidence="2">
    <location>
        <begin position="334"/>
        <end position="357"/>
    </location>
</feature>
<feature type="region of interest" description="Disordered" evidence="1">
    <location>
        <begin position="61"/>
        <end position="92"/>
    </location>
</feature>
<dbReference type="VEuPathDB" id="FungiDB:AeMF1_019820"/>
<proteinExistence type="predicted"/>
<evidence type="ECO:0000256" key="2">
    <source>
        <dbReference type="SAM" id="Phobius"/>
    </source>
</evidence>
<keyword evidence="5" id="KW-1185">Reference proteome</keyword>
<name>A0A6G0WKG8_9STRA</name>
<protein>
    <submittedName>
        <fullName evidence="4">Uncharacterized protein</fullName>
    </submittedName>
</protein>
<feature type="compositionally biased region" description="Basic and acidic residues" evidence="1">
    <location>
        <begin position="392"/>
        <end position="409"/>
    </location>
</feature>
<keyword evidence="3" id="KW-0732">Signal</keyword>
<organism evidence="4 5">
    <name type="scientific">Aphanomyces euteiches</name>
    <dbReference type="NCBI Taxonomy" id="100861"/>
    <lineage>
        <taxon>Eukaryota</taxon>
        <taxon>Sar</taxon>
        <taxon>Stramenopiles</taxon>
        <taxon>Oomycota</taxon>
        <taxon>Saprolegniomycetes</taxon>
        <taxon>Saprolegniales</taxon>
        <taxon>Verrucalvaceae</taxon>
        <taxon>Aphanomyces</taxon>
    </lineage>
</organism>
<feature type="region of interest" description="Disordered" evidence="1">
    <location>
        <begin position="390"/>
        <end position="409"/>
    </location>
</feature>
<feature type="compositionally biased region" description="Acidic residues" evidence="1">
    <location>
        <begin position="61"/>
        <end position="70"/>
    </location>
</feature>
<reference evidence="4 5" key="1">
    <citation type="submission" date="2019-07" db="EMBL/GenBank/DDBJ databases">
        <title>Genomics analysis of Aphanomyces spp. identifies a new class of oomycete effector associated with host adaptation.</title>
        <authorList>
            <person name="Gaulin E."/>
        </authorList>
    </citation>
    <scope>NUCLEOTIDE SEQUENCE [LARGE SCALE GENOMIC DNA]</scope>
    <source>
        <strain evidence="4 5">ATCC 201684</strain>
    </source>
</reference>
<comment type="caution">
    <text evidence="4">The sequence shown here is derived from an EMBL/GenBank/DDBJ whole genome shotgun (WGS) entry which is preliminary data.</text>
</comment>
<evidence type="ECO:0000256" key="1">
    <source>
        <dbReference type="SAM" id="MobiDB-lite"/>
    </source>
</evidence>
<keyword evidence="2" id="KW-1133">Transmembrane helix</keyword>
<dbReference type="AlphaFoldDB" id="A0A6G0WKG8"/>
<feature type="compositionally biased region" description="Acidic residues" evidence="1">
    <location>
        <begin position="77"/>
        <end position="90"/>
    </location>
</feature>
<evidence type="ECO:0000256" key="3">
    <source>
        <dbReference type="SAM" id="SignalP"/>
    </source>
</evidence>
<gene>
    <name evidence="4" type="ORF">Ae201684_014267</name>
</gene>
<evidence type="ECO:0000313" key="4">
    <source>
        <dbReference type="EMBL" id="KAF0727751.1"/>
    </source>
</evidence>
<feature type="signal peptide" evidence="3">
    <location>
        <begin position="1"/>
        <end position="24"/>
    </location>
</feature>
<evidence type="ECO:0000313" key="5">
    <source>
        <dbReference type="Proteomes" id="UP000481153"/>
    </source>
</evidence>
<sequence length="409" mass="45168">MLSGSKLLVAVAALSLILTPSTDANPLMAAKKLKCKKLVHVCEDGVTRVRPNPYNGCEFDLCPEDLDDDERDKGRNDDDDDDDDDDDAEDEPVKCKKVVRTCADGFTKVHPNPLNDCEFDPCPEEDEDEDTDDLSIADIIDEPATTVAPVPVDANQTDAISNATEAPKTVLWKAIDEKKAPPAVQEAVQLAFGLYNTTQICDKLVLFYDSIEAHNETTPLDKTKKTHAKKSKTASFHLVVNLECYKQGTKQVGGKFILNLEQHGANEAQTYQLIECAHLEAWGELNNWLAVRNNEGFCETPEQKKKFDLQPLQYVGYHPKELTLFDTVIRNKNYLAIVAVTVGAVAALILLCVFLTIQARYCGYKKLDMNGPGPDSAADDEIEIGVRLTPPNKKDIIDGPDGEKEGKFV</sequence>
<keyword evidence="2" id="KW-0812">Transmembrane</keyword>
<keyword evidence="2" id="KW-0472">Membrane</keyword>